<dbReference type="AlphaFoldDB" id="A0A090TCL2"/>
<dbReference type="PANTHER" id="PTHR11070:SF64">
    <property type="entry name" value="ATP-DEPENDENT DNA HELICASE REP"/>
    <property type="match status" value="1"/>
</dbReference>
<dbReference type="Proteomes" id="UP000029224">
    <property type="component" value="Unassembled WGS sequence"/>
</dbReference>
<dbReference type="Pfam" id="PF13361">
    <property type="entry name" value="UvrD_C"/>
    <property type="match status" value="1"/>
</dbReference>
<keyword evidence="7" id="KW-1185">Reference proteome</keyword>
<evidence type="ECO:0000313" key="6">
    <source>
        <dbReference type="EMBL" id="GAL37013.1"/>
    </source>
</evidence>
<evidence type="ECO:0000256" key="1">
    <source>
        <dbReference type="ARBA" id="ARBA00022741"/>
    </source>
</evidence>
<keyword evidence="3 6" id="KW-0347">Helicase</keyword>
<keyword evidence="4" id="KW-0067">ATP-binding</keyword>
<dbReference type="InterPro" id="IPR000212">
    <property type="entry name" value="DNA_helicase_UvrD/REP"/>
</dbReference>
<dbReference type="PANTHER" id="PTHR11070">
    <property type="entry name" value="UVRD / RECB / PCRA DNA HELICASE FAMILY MEMBER"/>
    <property type="match status" value="1"/>
</dbReference>
<gene>
    <name evidence="6" type="ORF">JCM19240_2962</name>
</gene>
<dbReference type="GO" id="GO:0003677">
    <property type="term" value="F:DNA binding"/>
    <property type="evidence" value="ECO:0007669"/>
    <property type="project" value="InterPro"/>
</dbReference>
<evidence type="ECO:0000256" key="3">
    <source>
        <dbReference type="ARBA" id="ARBA00022806"/>
    </source>
</evidence>
<accession>A0A090TCL2</accession>
<comment type="caution">
    <text evidence="6">The sequence shown here is derived from an EMBL/GenBank/DDBJ whole genome shotgun (WGS) entry which is preliminary data.</text>
</comment>
<keyword evidence="1" id="KW-0547">Nucleotide-binding</keyword>
<dbReference type="GO" id="GO:0005829">
    <property type="term" value="C:cytosol"/>
    <property type="evidence" value="ECO:0007669"/>
    <property type="project" value="TreeGrafter"/>
</dbReference>
<proteinExistence type="predicted"/>
<evidence type="ECO:0000256" key="4">
    <source>
        <dbReference type="ARBA" id="ARBA00022840"/>
    </source>
</evidence>
<dbReference type="GO" id="GO:0043138">
    <property type="term" value="F:3'-5' DNA helicase activity"/>
    <property type="evidence" value="ECO:0007669"/>
    <property type="project" value="TreeGrafter"/>
</dbReference>
<dbReference type="GO" id="GO:0000725">
    <property type="term" value="P:recombinational repair"/>
    <property type="evidence" value="ECO:0007669"/>
    <property type="project" value="TreeGrafter"/>
</dbReference>
<dbReference type="GO" id="GO:0016787">
    <property type="term" value="F:hydrolase activity"/>
    <property type="evidence" value="ECO:0007669"/>
    <property type="project" value="UniProtKB-KW"/>
</dbReference>
<dbReference type="GO" id="GO:0005524">
    <property type="term" value="F:ATP binding"/>
    <property type="evidence" value="ECO:0007669"/>
    <property type="project" value="UniProtKB-KW"/>
</dbReference>
<evidence type="ECO:0000256" key="2">
    <source>
        <dbReference type="ARBA" id="ARBA00022801"/>
    </source>
</evidence>
<sequence>MTIGDNAERGNTVEAVRALVRDINYEDWLYETSSSAKAAEMRMKNVSDLYSWIVADLEGDNYDKEEKTLKEVVQRLTLRDMMERGEEEDDSDAVQLMTLHASKGLEFPYVYLIGSEEGILPHQTSIDETTSRKSAV</sequence>
<dbReference type="EMBL" id="BBMT01000014">
    <property type="protein sequence ID" value="GAL37013.1"/>
    <property type="molecule type" value="Genomic_DNA"/>
</dbReference>
<evidence type="ECO:0000313" key="7">
    <source>
        <dbReference type="Proteomes" id="UP000029224"/>
    </source>
</evidence>
<reference evidence="6 7" key="1">
    <citation type="submission" date="2014-09" db="EMBL/GenBank/DDBJ databases">
        <title>Vibrio maritimus JCM 19240. (C210) whole genome shotgun sequence.</title>
        <authorList>
            <person name="Sawabe T."/>
            <person name="Meirelles P."/>
            <person name="Nakanishi M."/>
            <person name="Sayaka M."/>
            <person name="Hattori M."/>
            <person name="Ohkuma M."/>
        </authorList>
    </citation>
    <scope>NUCLEOTIDE SEQUENCE [LARGE SCALE GENOMIC DNA]</scope>
    <source>
        <strain evidence="6 7">JCM 19240</strain>
    </source>
</reference>
<name>A0A090TCL2_9VIBR</name>
<keyword evidence="2" id="KW-0378">Hydrolase</keyword>
<dbReference type="InterPro" id="IPR014017">
    <property type="entry name" value="DNA_helicase_UvrD-like_C"/>
</dbReference>
<evidence type="ECO:0000259" key="5">
    <source>
        <dbReference type="Pfam" id="PF13361"/>
    </source>
</evidence>
<dbReference type="Gene3D" id="1.10.486.10">
    <property type="entry name" value="PCRA, domain 4"/>
    <property type="match status" value="1"/>
</dbReference>
<dbReference type="Gene3D" id="3.40.50.300">
    <property type="entry name" value="P-loop containing nucleotide triphosphate hydrolases"/>
    <property type="match status" value="1"/>
</dbReference>
<dbReference type="SUPFAM" id="SSF52540">
    <property type="entry name" value="P-loop containing nucleoside triphosphate hydrolases"/>
    <property type="match status" value="1"/>
</dbReference>
<reference evidence="6 7" key="2">
    <citation type="submission" date="2014-09" db="EMBL/GenBank/DDBJ databases">
        <authorList>
            <consortium name="NBRP consortium"/>
            <person name="Sawabe T."/>
            <person name="Meirelles P."/>
            <person name="Nakanishi M."/>
            <person name="Sayaka M."/>
            <person name="Hattori M."/>
            <person name="Ohkuma M."/>
        </authorList>
    </citation>
    <scope>NUCLEOTIDE SEQUENCE [LARGE SCALE GENOMIC DNA]</scope>
    <source>
        <strain evidence="6 7">JCM 19240</strain>
    </source>
</reference>
<protein>
    <submittedName>
        <fullName evidence="6">ATP-dependent DNA helicase Rep</fullName>
    </submittedName>
</protein>
<feature type="domain" description="UvrD-like helicase C-terminal" evidence="5">
    <location>
        <begin position="26"/>
        <end position="128"/>
    </location>
</feature>
<organism evidence="6 7">
    <name type="scientific">Vibrio maritimus</name>
    <dbReference type="NCBI Taxonomy" id="990268"/>
    <lineage>
        <taxon>Bacteria</taxon>
        <taxon>Pseudomonadati</taxon>
        <taxon>Pseudomonadota</taxon>
        <taxon>Gammaproteobacteria</taxon>
        <taxon>Vibrionales</taxon>
        <taxon>Vibrionaceae</taxon>
        <taxon>Vibrio</taxon>
    </lineage>
</organism>
<dbReference type="InterPro" id="IPR027417">
    <property type="entry name" value="P-loop_NTPase"/>
</dbReference>